<keyword evidence="3 5" id="KW-1133">Transmembrane helix</keyword>
<dbReference type="Pfam" id="PF07690">
    <property type="entry name" value="MFS_1"/>
    <property type="match status" value="1"/>
</dbReference>
<dbReference type="InterPro" id="IPR011701">
    <property type="entry name" value="MFS"/>
</dbReference>
<accession>A0ABR1XT59</accession>
<feature type="transmembrane region" description="Helical" evidence="5">
    <location>
        <begin position="434"/>
        <end position="454"/>
    </location>
</feature>
<dbReference type="Proteomes" id="UP001456524">
    <property type="component" value="Unassembled WGS sequence"/>
</dbReference>
<comment type="caution">
    <text evidence="7">The sequence shown here is derived from an EMBL/GenBank/DDBJ whole genome shotgun (WGS) entry which is preliminary data.</text>
</comment>
<dbReference type="PANTHER" id="PTHR23514:SF6">
    <property type="entry name" value="MAJOR FACILITATOR SUPERFAMILY (MFS) PROFILE DOMAIN-CONTAINING PROTEIN"/>
    <property type="match status" value="1"/>
</dbReference>
<dbReference type="EMBL" id="JBBWUH010000005">
    <property type="protein sequence ID" value="KAK8166472.1"/>
    <property type="molecule type" value="Genomic_DNA"/>
</dbReference>
<keyword evidence="8" id="KW-1185">Reference proteome</keyword>
<dbReference type="Gene3D" id="1.20.1250.20">
    <property type="entry name" value="MFS general substrate transporter like domains"/>
    <property type="match status" value="2"/>
</dbReference>
<feature type="transmembrane region" description="Helical" evidence="5">
    <location>
        <begin position="405"/>
        <end position="428"/>
    </location>
</feature>
<evidence type="ECO:0000256" key="5">
    <source>
        <dbReference type="SAM" id="Phobius"/>
    </source>
</evidence>
<protein>
    <submittedName>
        <fullName evidence="7">Major facilitator superfamily domain-containing protein</fullName>
    </submittedName>
</protein>
<feature type="transmembrane region" description="Helical" evidence="5">
    <location>
        <begin position="90"/>
        <end position="113"/>
    </location>
</feature>
<evidence type="ECO:0000256" key="4">
    <source>
        <dbReference type="ARBA" id="ARBA00023136"/>
    </source>
</evidence>
<evidence type="ECO:0000256" key="3">
    <source>
        <dbReference type="ARBA" id="ARBA00022989"/>
    </source>
</evidence>
<keyword evidence="4 5" id="KW-0472">Membrane</keyword>
<feature type="transmembrane region" description="Helical" evidence="5">
    <location>
        <begin position="372"/>
        <end position="393"/>
    </location>
</feature>
<dbReference type="SUPFAM" id="SSF103473">
    <property type="entry name" value="MFS general substrate transporter"/>
    <property type="match status" value="1"/>
</dbReference>
<name>A0ABR1XT59_9PEZI</name>
<feature type="transmembrane region" description="Helical" evidence="5">
    <location>
        <begin position="275"/>
        <end position="294"/>
    </location>
</feature>
<reference evidence="7 8" key="1">
    <citation type="journal article" date="2022" name="G3 (Bethesda)">
        <title>Enemy or ally: a genomic approach to elucidate the lifestyle of Phyllosticta citrichinaensis.</title>
        <authorList>
            <person name="Buijs V.A."/>
            <person name="Groenewald J.Z."/>
            <person name="Haridas S."/>
            <person name="LaButti K.M."/>
            <person name="Lipzen A."/>
            <person name="Martin F.M."/>
            <person name="Barry K."/>
            <person name="Grigoriev I.V."/>
            <person name="Crous P.W."/>
            <person name="Seidl M.F."/>
        </authorList>
    </citation>
    <scope>NUCLEOTIDE SEQUENCE [LARGE SCALE GENOMIC DNA]</scope>
    <source>
        <strain evidence="7 8">CBS 129764</strain>
    </source>
</reference>
<keyword evidence="2 5" id="KW-0812">Transmembrane</keyword>
<dbReference type="InterPro" id="IPR036259">
    <property type="entry name" value="MFS_trans_sf"/>
</dbReference>
<proteinExistence type="predicted"/>
<feature type="domain" description="Major facilitator superfamily (MFS) profile" evidence="6">
    <location>
        <begin position="281"/>
        <end position="462"/>
    </location>
</feature>
<feature type="transmembrane region" description="Helical" evidence="5">
    <location>
        <begin position="213"/>
        <end position="232"/>
    </location>
</feature>
<evidence type="ECO:0000313" key="8">
    <source>
        <dbReference type="Proteomes" id="UP001456524"/>
    </source>
</evidence>
<gene>
    <name evidence="7" type="ORF">IWX90DRAFT_214351</name>
</gene>
<dbReference type="InterPro" id="IPR051788">
    <property type="entry name" value="MFS_Transporter"/>
</dbReference>
<evidence type="ECO:0000313" key="7">
    <source>
        <dbReference type="EMBL" id="KAK8166472.1"/>
    </source>
</evidence>
<sequence>MDRTPRRPVAATKRLKVGHWARSPSPVCKLQRRMTSRLATHLRLYTATRRPWLAHEQVARPLRLCRLLCQWPQRLGAWSADPLYGRVLPYLVRLVSLIFITNAAGFIASAFFADVLLSKFGRVSTLALGEAIMLLGYIILVCTPPWPAVVTAFFPLGFGYAINLALNNVFCANLYGSTIMLGFAHGSYGIGGTVGPIAATAMASHGIVWARFYFLLLGTRLICVLFNTWAFWNYDKEAPSPLLVELECLGISRGAALDSEEAKQQNSKRRLLKQALRNCTTIIGALFIFAYQGAEVAVAGWVTSFLIKYRGDEAGQVGYATAGFFAGITIGRFALAPVAHRFGEHPSVYVFIVGGIFLQILVWLIPNLVSNTILVAFLGLTLGPIYPCVQTIFSRLLPRNIQVPAVGFIASAGSSGGAVAPFITGLIAQARGTWVLHPICIILFASLIGCWWALPAVRKRTD</sequence>
<evidence type="ECO:0000259" key="6">
    <source>
        <dbReference type="PROSITE" id="PS50850"/>
    </source>
</evidence>
<organism evidence="7 8">
    <name type="scientific">Phyllosticta citrichinensis</name>
    <dbReference type="NCBI Taxonomy" id="1130410"/>
    <lineage>
        <taxon>Eukaryota</taxon>
        <taxon>Fungi</taxon>
        <taxon>Dikarya</taxon>
        <taxon>Ascomycota</taxon>
        <taxon>Pezizomycotina</taxon>
        <taxon>Dothideomycetes</taxon>
        <taxon>Dothideomycetes incertae sedis</taxon>
        <taxon>Botryosphaeriales</taxon>
        <taxon>Phyllostictaceae</taxon>
        <taxon>Phyllosticta</taxon>
    </lineage>
</organism>
<feature type="transmembrane region" description="Helical" evidence="5">
    <location>
        <begin position="314"/>
        <end position="335"/>
    </location>
</feature>
<dbReference type="PROSITE" id="PS50850">
    <property type="entry name" value="MFS"/>
    <property type="match status" value="1"/>
</dbReference>
<dbReference type="InterPro" id="IPR020846">
    <property type="entry name" value="MFS_dom"/>
</dbReference>
<evidence type="ECO:0000256" key="2">
    <source>
        <dbReference type="ARBA" id="ARBA00022692"/>
    </source>
</evidence>
<evidence type="ECO:0000256" key="1">
    <source>
        <dbReference type="ARBA" id="ARBA00004141"/>
    </source>
</evidence>
<feature type="transmembrane region" description="Helical" evidence="5">
    <location>
        <begin position="347"/>
        <end position="366"/>
    </location>
</feature>
<comment type="subcellular location">
    <subcellularLocation>
        <location evidence="1">Membrane</location>
        <topology evidence="1">Multi-pass membrane protein</topology>
    </subcellularLocation>
</comment>
<dbReference type="PANTHER" id="PTHR23514">
    <property type="entry name" value="BYPASS OF STOP CODON PROTEIN 6"/>
    <property type="match status" value="1"/>
</dbReference>